<dbReference type="PANTHER" id="PTHR13286">
    <property type="entry name" value="SAP30"/>
    <property type="match status" value="1"/>
</dbReference>
<keyword evidence="5" id="KW-0804">Transcription</keyword>
<evidence type="ECO:0000256" key="6">
    <source>
        <dbReference type="ARBA" id="ARBA00023242"/>
    </source>
</evidence>
<evidence type="ECO:0000256" key="5">
    <source>
        <dbReference type="ARBA" id="ARBA00023163"/>
    </source>
</evidence>
<dbReference type="InterPro" id="IPR024145">
    <property type="entry name" value="His_deAcase_SAP30/SAP30L"/>
</dbReference>
<sequence length="141" mass="15962">MDLSEEEEEERRREQQQSAARGYVYEPAEPHAEDRPRPPRRPSSVPPQQRSFLDDFSQGRARVHSSRGGGGPRINLSKLQTASLKRYGAAYHLPAAEQAATTREQLLDAVAEHFAAQEVEETEVISCFLQAIKRHRMGLPR</sequence>
<name>A0AAD5DLN5_9CHLO</name>
<comment type="caution">
    <text evidence="9">The sequence shown here is derived from an EMBL/GenBank/DDBJ whole genome shotgun (WGS) entry which is preliminary data.</text>
</comment>
<feature type="compositionally biased region" description="Low complexity" evidence="7">
    <location>
        <begin position="42"/>
        <end position="51"/>
    </location>
</feature>
<evidence type="ECO:0000256" key="3">
    <source>
        <dbReference type="ARBA" id="ARBA00022491"/>
    </source>
</evidence>
<evidence type="ECO:0000256" key="2">
    <source>
        <dbReference type="ARBA" id="ARBA00006283"/>
    </source>
</evidence>
<accession>A0AAD5DLN5</accession>
<protein>
    <recommendedName>
        <fullName evidence="8">Histone deacetylase complex subunit SAP30 Sin3 binding domain-containing protein</fullName>
    </recommendedName>
</protein>
<feature type="compositionally biased region" description="Basic and acidic residues" evidence="7">
    <location>
        <begin position="28"/>
        <end position="37"/>
    </location>
</feature>
<reference evidence="9" key="1">
    <citation type="submission" date="2020-11" db="EMBL/GenBank/DDBJ databases">
        <title>Chlorella ohadii genome sequencing and assembly.</title>
        <authorList>
            <person name="Murik O."/>
            <person name="Treves H."/>
            <person name="Kedem I."/>
            <person name="Shotland Y."/>
            <person name="Kaplan A."/>
        </authorList>
    </citation>
    <scope>NUCLEOTIDE SEQUENCE</scope>
    <source>
        <strain evidence="9">1</strain>
    </source>
</reference>
<evidence type="ECO:0000256" key="7">
    <source>
        <dbReference type="SAM" id="MobiDB-lite"/>
    </source>
</evidence>
<evidence type="ECO:0000259" key="8">
    <source>
        <dbReference type="Pfam" id="PF13867"/>
    </source>
</evidence>
<evidence type="ECO:0000313" key="9">
    <source>
        <dbReference type="EMBL" id="KAI7836639.1"/>
    </source>
</evidence>
<keyword evidence="10" id="KW-1185">Reference proteome</keyword>
<keyword evidence="6" id="KW-0539">Nucleus</keyword>
<keyword evidence="3" id="KW-0678">Repressor</keyword>
<comment type="subcellular location">
    <subcellularLocation>
        <location evidence="1">Nucleus</location>
    </subcellularLocation>
</comment>
<evidence type="ECO:0000313" key="10">
    <source>
        <dbReference type="Proteomes" id="UP001205105"/>
    </source>
</evidence>
<feature type="domain" description="Histone deacetylase complex subunit SAP30 Sin3 binding" evidence="8">
    <location>
        <begin position="79"/>
        <end position="133"/>
    </location>
</feature>
<evidence type="ECO:0000256" key="4">
    <source>
        <dbReference type="ARBA" id="ARBA00023015"/>
    </source>
</evidence>
<proteinExistence type="inferred from homology"/>
<keyword evidence="4" id="KW-0805">Transcription regulation</keyword>
<dbReference type="InterPro" id="IPR038291">
    <property type="entry name" value="SAP30_C_sf"/>
</dbReference>
<dbReference type="AlphaFoldDB" id="A0AAD5DLN5"/>
<dbReference type="Pfam" id="PF13867">
    <property type="entry name" value="SAP30_Sin3_bdg"/>
    <property type="match status" value="1"/>
</dbReference>
<organism evidence="9 10">
    <name type="scientific">Chlorella ohadii</name>
    <dbReference type="NCBI Taxonomy" id="2649997"/>
    <lineage>
        <taxon>Eukaryota</taxon>
        <taxon>Viridiplantae</taxon>
        <taxon>Chlorophyta</taxon>
        <taxon>core chlorophytes</taxon>
        <taxon>Trebouxiophyceae</taxon>
        <taxon>Chlorellales</taxon>
        <taxon>Chlorellaceae</taxon>
        <taxon>Chlorella clade</taxon>
        <taxon>Chlorella</taxon>
    </lineage>
</organism>
<comment type="similarity">
    <text evidence="2">Belongs to the SAP30 family.</text>
</comment>
<dbReference type="Proteomes" id="UP001205105">
    <property type="component" value="Unassembled WGS sequence"/>
</dbReference>
<dbReference type="GO" id="GO:0003712">
    <property type="term" value="F:transcription coregulator activity"/>
    <property type="evidence" value="ECO:0007669"/>
    <property type="project" value="TreeGrafter"/>
</dbReference>
<gene>
    <name evidence="9" type="ORF">COHA_009524</name>
</gene>
<evidence type="ECO:0000256" key="1">
    <source>
        <dbReference type="ARBA" id="ARBA00004123"/>
    </source>
</evidence>
<dbReference type="PANTHER" id="PTHR13286:SF6">
    <property type="entry name" value="HISTONE DEACETYLASE COMPLEX SUBUNIT SAP30L-RELATED"/>
    <property type="match status" value="1"/>
</dbReference>
<dbReference type="GO" id="GO:0000118">
    <property type="term" value="C:histone deacetylase complex"/>
    <property type="evidence" value="ECO:0007669"/>
    <property type="project" value="TreeGrafter"/>
</dbReference>
<dbReference type="InterPro" id="IPR025718">
    <property type="entry name" value="SAP30_Sin3-bd"/>
</dbReference>
<dbReference type="GO" id="GO:0006355">
    <property type="term" value="P:regulation of DNA-templated transcription"/>
    <property type="evidence" value="ECO:0007669"/>
    <property type="project" value="TreeGrafter"/>
</dbReference>
<dbReference type="Gene3D" id="6.10.160.20">
    <property type="match status" value="1"/>
</dbReference>
<feature type="region of interest" description="Disordered" evidence="7">
    <location>
        <begin position="1"/>
        <end position="76"/>
    </location>
</feature>
<dbReference type="EMBL" id="JADXDR010000180">
    <property type="protein sequence ID" value="KAI7836639.1"/>
    <property type="molecule type" value="Genomic_DNA"/>
</dbReference>